<accession>A0A0S4JQ58</accession>
<sequence>MRKYSNALRQSSALSGLKQRRRMFFVLCLCLVIFYLTVWRHNHNEPELHASTPSASTPPQVIATRRATTHDVSSSVDVSSPVSMITVQDEATYHSNASRALHEHYLGFPSGVRSRQELLKAWSPLIDMAASDFATGKAPSPLPAGHSTQFFVSAVPADLQSTDGQSVTNSGMLLVVGRLGNEATRCAGGGRGGADQVFTKSNPIHALVTSLFGPDWFEASVVFRGDEKRTYEGPLASVTFLYDPVKCLYVASQLIHFPHVSREGTANSWASAVLLVDHLHEKWNAFRETHEEAHYNYVLNRVAPVQTSSSIEQSKSSRIAVLWDSALGGGSWGFQPLDVPESTPRVIAGANPSRWQAVGKDPVEHYHTSALKGYWLAYKSMKWSEYAKVQNYQYDYLGRMNYGAQYVWRPPQAQNGAAPSSSTSRDEVLELLRNRVIYFFGDSHMRIFFYGFLSRIGVSYPLDKVWRGDRTDHIASHNVTVKFVASYFLNFSRPSATEMMTDVSVPIVVAGVGQHHSCHCWSVEKHIEVVRAALQDLTTSSASSRSSTVPPSWHRDRKIVWFGVPAQPFNTHLYRAKPIGQARKDCRNNARHVLYSAYHVAAVSEAHERRTRTKDRQNPVAFLDTFSSSFGQQHTSLDGAHYYTWVREAWIDQLVAAVRRLAQ</sequence>
<proteinExistence type="predicted"/>
<evidence type="ECO:0000313" key="2">
    <source>
        <dbReference type="EMBL" id="CUG92319.1"/>
    </source>
</evidence>
<evidence type="ECO:0000256" key="1">
    <source>
        <dbReference type="SAM" id="Phobius"/>
    </source>
</evidence>
<dbReference type="Proteomes" id="UP000051952">
    <property type="component" value="Unassembled WGS sequence"/>
</dbReference>
<gene>
    <name evidence="2" type="ORF">BSAL_36685</name>
</gene>
<keyword evidence="1" id="KW-1133">Transmembrane helix</keyword>
<protein>
    <submittedName>
        <fullName evidence="2">GDSL/SGNH-like acylesterase, putative</fullName>
    </submittedName>
</protein>
<reference evidence="3" key="1">
    <citation type="submission" date="2015-09" db="EMBL/GenBank/DDBJ databases">
        <authorList>
            <consortium name="Pathogen Informatics"/>
        </authorList>
    </citation>
    <scope>NUCLEOTIDE SEQUENCE [LARGE SCALE GENOMIC DNA]</scope>
    <source>
        <strain evidence="3">Lake Konstanz</strain>
    </source>
</reference>
<keyword evidence="3" id="KW-1185">Reference proteome</keyword>
<dbReference type="OrthoDB" id="10610213at2759"/>
<dbReference type="EMBL" id="CYKH01002031">
    <property type="protein sequence ID" value="CUG92319.1"/>
    <property type="molecule type" value="Genomic_DNA"/>
</dbReference>
<dbReference type="VEuPathDB" id="TriTrypDB:BSAL_36685"/>
<name>A0A0S4JQ58_BODSA</name>
<keyword evidence="1" id="KW-0472">Membrane</keyword>
<dbReference type="AlphaFoldDB" id="A0A0S4JQ58"/>
<organism evidence="2 3">
    <name type="scientific">Bodo saltans</name>
    <name type="common">Flagellated protozoan</name>
    <dbReference type="NCBI Taxonomy" id="75058"/>
    <lineage>
        <taxon>Eukaryota</taxon>
        <taxon>Discoba</taxon>
        <taxon>Euglenozoa</taxon>
        <taxon>Kinetoplastea</taxon>
        <taxon>Metakinetoplastina</taxon>
        <taxon>Eubodonida</taxon>
        <taxon>Bodonidae</taxon>
        <taxon>Bodo</taxon>
    </lineage>
</organism>
<feature type="transmembrane region" description="Helical" evidence="1">
    <location>
        <begin position="21"/>
        <end position="39"/>
    </location>
</feature>
<evidence type="ECO:0000313" key="3">
    <source>
        <dbReference type="Proteomes" id="UP000051952"/>
    </source>
</evidence>
<keyword evidence="1" id="KW-0812">Transmembrane</keyword>